<sequence length="131" mass="14167">MRRIPLSIRTNLYIAFLGGVFLATPAQAEINVTINKAAILRIGEAAETVVVGNPDIADATVQDARTIVLTGKNPGNTNIVVLNQHGNPIVDETIFVGNEQEGSVRIYRRAEKQVLSCTPFCESAYSAVKEQ</sequence>
<proteinExistence type="predicted"/>
<reference evidence="2" key="2">
    <citation type="submission" date="2020-09" db="EMBL/GenBank/DDBJ databases">
        <authorList>
            <person name="Sun Q."/>
            <person name="Kim S."/>
        </authorList>
    </citation>
    <scope>NUCLEOTIDE SEQUENCE</scope>
    <source>
        <strain evidence="2">KCTC 42097</strain>
    </source>
</reference>
<comment type="caution">
    <text evidence="2">The sequence shown here is derived from an EMBL/GenBank/DDBJ whole genome shotgun (WGS) entry which is preliminary data.</text>
</comment>
<keyword evidence="3" id="KW-1185">Reference proteome</keyword>
<evidence type="ECO:0000313" key="3">
    <source>
        <dbReference type="Proteomes" id="UP000641137"/>
    </source>
</evidence>
<dbReference type="InterPro" id="IPR032789">
    <property type="entry name" value="T2SS-T3SS_pil_N"/>
</dbReference>
<dbReference type="AlphaFoldDB" id="A0A8J3DH50"/>
<gene>
    <name evidence="2" type="ORF">GCM10010136_10890</name>
</gene>
<dbReference type="EMBL" id="BMZO01000003">
    <property type="protein sequence ID" value="GHC67125.1"/>
    <property type="molecule type" value="Genomic_DNA"/>
</dbReference>
<evidence type="ECO:0000259" key="1">
    <source>
        <dbReference type="Pfam" id="PF13629"/>
    </source>
</evidence>
<organism evidence="2 3">
    <name type="scientific">Limoniibacter endophyticus</name>
    <dbReference type="NCBI Taxonomy" id="1565040"/>
    <lineage>
        <taxon>Bacteria</taxon>
        <taxon>Pseudomonadati</taxon>
        <taxon>Pseudomonadota</taxon>
        <taxon>Alphaproteobacteria</taxon>
        <taxon>Hyphomicrobiales</taxon>
        <taxon>Bartonellaceae</taxon>
        <taxon>Limoniibacter</taxon>
    </lineage>
</organism>
<evidence type="ECO:0000313" key="2">
    <source>
        <dbReference type="EMBL" id="GHC67125.1"/>
    </source>
</evidence>
<accession>A0A8J3DH50</accession>
<reference evidence="2" key="1">
    <citation type="journal article" date="2014" name="Int. J. Syst. Evol. Microbiol.">
        <title>Complete genome sequence of Corynebacterium casei LMG S-19264T (=DSM 44701T), isolated from a smear-ripened cheese.</title>
        <authorList>
            <consortium name="US DOE Joint Genome Institute (JGI-PGF)"/>
            <person name="Walter F."/>
            <person name="Albersmeier A."/>
            <person name="Kalinowski J."/>
            <person name="Ruckert C."/>
        </authorList>
    </citation>
    <scope>NUCLEOTIDE SEQUENCE</scope>
    <source>
        <strain evidence="2">KCTC 42097</strain>
    </source>
</reference>
<dbReference type="Pfam" id="PF13629">
    <property type="entry name" value="T2SS-T3SS_pil_N"/>
    <property type="match status" value="1"/>
</dbReference>
<name>A0A8J3DH50_9HYPH</name>
<protein>
    <recommendedName>
        <fullName evidence="1">Pilus formation protein N-terminal domain-containing protein</fullName>
    </recommendedName>
</protein>
<dbReference type="Proteomes" id="UP000641137">
    <property type="component" value="Unassembled WGS sequence"/>
</dbReference>
<dbReference type="RefSeq" id="WP_189488720.1">
    <property type="nucleotide sequence ID" value="NZ_BMZO01000003.1"/>
</dbReference>
<feature type="domain" description="Pilus formation protein N-terminal" evidence="1">
    <location>
        <begin position="28"/>
        <end position="96"/>
    </location>
</feature>